<keyword evidence="1" id="KW-0812">Transmembrane</keyword>
<proteinExistence type="predicted"/>
<dbReference type="RefSeq" id="WP_026935228.1">
    <property type="nucleotide sequence ID" value="NZ_LT629745.1"/>
</dbReference>
<feature type="transmembrane region" description="Helical" evidence="1">
    <location>
        <begin position="50"/>
        <end position="66"/>
    </location>
</feature>
<evidence type="ECO:0000313" key="3">
    <source>
        <dbReference type="Proteomes" id="UP000198858"/>
    </source>
</evidence>
<dbReference type="PROSITE" id="PS51257">
    <property type="entry name" value="PROKAR_LIPOPROTEIN"/>
    <property type="match status" value="1"/>
</dbReference>
<keyword evidence="3" id="KW-1185">Reference proteome</keyword>
<dbReference type="STRING" id="1250231.SAMN04488552_1806"/>
<reference evidence="2 3" key="1">
    <citation type="submission" date="2016-10" db="EMBL/GenBank/DDBJ databases">
        <authorList>
            <person name="Varghese N."/>
            <person name="Submissions S."/>
        </authorList>
    </citation>
    <scope>NUCLEOTIDE SEQUENCE [LARGE SCALE GENOMIC DNA]</scope>
    <source>
        <strain evidence="2 3">Mar_2010_102</strain>
    </source>
</reference>
<dbReference type="EMBL" id="LT629745">
    <property type="protein sequence ID" value="SDS00838.1"/>
    <property type="molecule type" value="Genomic_DNA"/>
</dbReference>
<protein>
    <submittedName>
        <fullName evidence="2">Uncharacterized protein</fullName>
    </submittedName>
</protein>
<keyword evidence="1" id="KW-1133">Transmembrane helix</keyword>
<evidence type="ECO:0000256" key="1">
    <source>
        <dbReference type="SAM" id="Phobius"/>
    </source>
</evidence>
<name>A0A1H1NPH2_9FLAO</name>
<dbReference type="Proteomes" id="UP000198858">
    <property type="component" value="Chromosome I"/>
</dbReference>
<keyword evidence="1" id="KW-0472">Membrane</keyword>
<sequence length="93" mass="10155">MNFYQKQLSEFTRDFYAGASTGIIVSSCMGSIAAMLVLMNGHGLAEMIQLGLIVVVCMWFNASVLAQLKAKFVFNSLILSLLVSTSFILVNIL</sequence>
<feature type="transmembrane region" description="Helical" evidence="1">
    <location>
        <begin position="72"/>
        <end position="92"/>
    </location>
</feature>
<gene>
    <name evidence="2" type="ORF">SAMN04488552_1806</name>
</gene>
<feature type="transmembrane region" description="Helical" evidence="1">
    <location>
        <begin position="15"/>
        <end position="38"/>
    </location>
</feature>
<accession>A0A1H1NPH2</accession>
<evidence type="ECO:0000313" key="2">
    <source>
        <dbReference type="EMBL" id="SDS00838.1"/>
    </source>
</evidence>
<dbReference type="AlphaFoldDB" id="A0A1H1NPH2"/>
<organism evidence="2 3">
    <name type="scientific">Christiangramia echinicola</name>
    <dbReference type="NCBI Taxonomy" id="279359"/>
    <lineage>
        <taxon>Bacteria</taxon>
        <taxon>Pseudomonadati</taxon>
        <taxon>Bacteroidota</taxon>
        <taxon>Flavobacteriia</taxon>
        <taxon>Flavobacteriales</taxon>
        <taxon>Flavobacteriaceae</taxon>
        <taxon>Christiangramia</taxon>
    </lineage>
</organism>